<proteinExistence type="predicted"/>
<dbReference type="InterPro" id="IPR000504">
    <property type="entry name" value="RRM_dom"/>
</dbReference>
<protein>
    <recommendedName>
        <fullName evidence="2">RRM domain-containing protein</fullName>
    </recommendedName>
</protein>
<gene>
    <name evidence="3" type="ORF">PIB30_103306</name>
</gene>
<dbReference type="Pfam" id="PF00076">
    <property type="entry name" value="RRM_1"/>
    <property type="match status" value="1"/>
</dbReference>
<keyword evidence="4" id="KW-1185">Reference proteome</keyword>
<dbReference type="SUPFAM" id="SSF54928">
    <property type="entry name" value="RNA-binding domain, RBD"/>
    <property type="match status" value="1"/>
</dbReference>
<name>A0ABU6QY20_9FABA</name>
<dbReference type="InterPro" id="IPR035979">
    <property type="entry name" value="RBD_domain_sf"/>
</dbReference>
<evidence type="ECO:0000256" key="1">
    <source>
        <dbReference type="PROSITE-ProRule" id="PRU00176"/>
    </source>
</evidence>
<dbReference type="PROSITE" id="PS50102">
    <property type="entry name" value="RRM"/>
    <property type="match status" value="1"/>
</dbReference>
<comment type="caution">
    <text evidence="3">The sequence shown here is derived from an EMBL/GenBank/DDBJ whole genome shotgun (WGS) entry which is preliminary data.</text>
</comment>
<organism evidence="3 4">
    <name type="scientific">Stylosanthes scabra</name>
    <dbReference type="NCBI Taxonomy" id="79078"/>
    <lineage>
        <taxon>Eukaryota</taxon>
        <taxon>Viridiplantae</taxon>
        <taxon>Streptophyta</taxon>
        <taxon>Embryophyta</taxon>
        <taxon>Tracheophyta</taxon>
        <taxon>Spermatophyta</taxon>
        <taxon>Magnoliopsida</taxon>
        <taxon>eudicotyledons</taxon>
        <taxon>Gunneridae</taxon>
        <taxon>Pentapetalae</taxon>
        <taxon>rosids</taxon>
        <taxon>fabids</taxon>
        <taxon>Fabales</taxon>
        <taxon>Fabaceae</taxon>
        <taxon>Papilionoideae</taxon>
        <taxon>50 kb inversion clade</taxon>
        <taxon>dalbergioids sensu lato</taxon>
        <taxon>Dalbergieae</taxon>
        <taxon>Pterocarpus clade</taxon>
        <taxon>Stylosanthes</taxon>
    </lineage>
</organism>
<reference evidence="3 4" key="1">
    <citation type="journal article" date="2023" name="Plants (Basel)">
        <title>Bridging the Gap: Combining Genomics and Transcriptomics Approaches to Understand Stylosanthes scabra, an Orphan Legume from the Brazilian Caatinga.</title>
        <authorList>
            <person name="Ferreira-Neto J.R.C."/>
            <person name="da Silva M.D."/>
            <person name="Binneck E."/>
            <person name="de Melo N.F."/>
            <person name="da Silva R.H."/>
            <person name="de Melo A.L.T.M."/>
            <person name="Pandolfi V."/>
            <person name="Bustamante F.O."/>
            <person name="Brasileiro-Vidal A.C."/>
            <person name="Benko-Iseppon A.M."/>
        </authorList>
    </citation>
    <scope>NUCLEOTIDE SEQUENCE [LARGE SCALE GENOMIC DNA]</scope>
    <source>
        <tissue evidence="3">Leaves</tissue>
    </source>
</reference>
<dbReference type="CDD" id="cd00590">
    <property type="entry name" value="RRM_SF"/>
    <property type="match status" value="1"/>
</dbReference>
<dbReference type="InterPro" id="IPR012677">
    <property type="entry name" value="Nucleotide-bd_a/b_plait_sf"/>
</dbReference>
<evidence type="ECO:0000313" key="4">
    <source>
        <dbReference type="Proteomes" id="UP001341840"/>
    </source>
</evidence>
<dbReference type="SMART" id="SM00360">
    <property type="entry name" value="RRM"/>
    <property type="match status" value="1"/>
</dbReference>
<evidence type="ECO:0000313" key="3">
    <source>
        <dbReference type="EMBL" id="MED6116768.1"/>
    </source>
</evidence>
<sequence>METYTIFVDNLPTGVTKRALFKEFGKDGYIPDIFISTKIHSNATGPFAFIRFNSYGGTMKSIKRMNGTNWGDTNLYVALSKFGRNGVHGRAMFNTENPNKKRQRVVRKLVKVKKIDQGSDIKSEALNVDQLIIPDQRKLLEEWKGLGEIKCRDVGPYKCLLTFSSSEIRDEALQNQLLLTVFDEVRPHWDIF</sequence>
<dbReference type="EMBL" id="JASCZI010003332">
    <property type="protein sequence ID" value="MED6116768.1"/>
    <property type="molecule type" value="Genomic_DNA"/>
</dbReference>
<dbReference type="Proteomes" id="UP001341840">
    <property type="component" value="Unassembled WGS sequence"/>
</dbReference>
<keyword evidence="1" id="KW-0694">RNA-binding</keyword>
<evidence type="ECO:0000259" key="2">
    <source>
        <dbReference type="PROSITE" id="PS50102"/>
    </source>
</evidence>
<accession>A0ABU6QY20</accession>
<dbReference type="Gene3D" id="3.30.70.330">
    <property type="match status" value="1"/>
</dbReference>
<feature type="domain" description="RRM" evidence="2">
    <location>
        <begin position="4"/>
        <end position="82"/>
    </location>
</feature>